<dbReference type="InterPro" id="IPR006153">
    <property type="entry name" value="Cation/H_exchanger_TM"/>
</dbReference>
<keyword evidence="6 9" id="KW-1133">Transmembrane helix</keyword>
<evidence type="ECO:0000256" key="9">
    <source>
        <dbReference type="SAM" id="Phobius"/>
    </source>
</evidence>
<evidence type="ECO:0000256" key="6">
    <source>
        <dbReference type="ARBA" id="ARBA00022989"/>
    </source>
</evidence>
<evidence type="ECO:0000256" key="5">
    <source>
        <dbReference type="ARBA" id="ARBA00022692"/>
    </source>
</evidence>
<dbReference type="Gene3D" id="3.40.50.720">
    <property type="entry name" value="NAD(P)-binding Rossmann-like Domain"/>
    <property type="match status" value="1"/>
</dbReference>
<comment type="similarity">
    <text evidence="2">Belongs to the monovalent cation:proton antiporter 2 (CPA2) transporter (TC 2.A.37) family.</text>
</comment>
<dbReference type="PANTHER" id="PTHR43562">
    <property type="entry name" value="NAPA-TYPE SODIUM/HYDROGEN ANTIPORTER"/>
    <property type="match status" value="1"/>
</dbReference>
<evidence type="ECO:0000256" key="8">
    <source>
        <dbReference type="ARBA" id="ARBA00023136"/>
    </source>
</evidence>
<feature type="transmembrane region" description="Helical" evidence="9">
    <location>
        <begin position="305"/>
        <end position="326"/>
    </location>
</feature>
<gene>
    <name evidence="11" type="ORF">L0M14_22010</name>
</gene>
<dbReference type="InterPro" id="IPR036291">
    <property type="entry name" value="NAD(P)-bd_dom_sf"/>
</dbReference>
<proteinExistence type="inferred from homology"/>
<dbReference type="SUPFAM" id="SSF116726">
    <property type="entry name" value="TrkA C-terminal domain-like"/>
    <property type="match status" value="1"/>
</dbReference>
<feature type="transmembrane region" description="Helical" evidence="9">
    <location>
        <begin position="98"/>
        <end position="122"/>
    </location>
</feature>
<dbReference type="Gene3D" id="3.30.70.1450">
    <property type="entry name" value="Regulator of K+ conductance, C-terminal domain"/>
    <property type="match status" value="1"/>
</dbReference>
<keyword evidence="8 9" id="KW-0472">Membrane</keyword>
<feature type="transmembrane region" description="Helical" evidence="9">
    <location>
        <begin position="160"/>
        <end position="182"/>
    </location>
</feature>
<evidence type="ECO:0000313" key="11">
    <source>
        <dbReference type="EMBL" id="UJF32355.1"/>
    </source>
</evidence>
<feature type="transmembrane region" description="Helical" evidence="9">
    <location>
        <begin position="368"/>
        <end position="386"/>
    </location>
</feature>
<feature type="transmembrane region" description="Helical" evidence="9">
    <location>
        <begin position="338"/>
        <end position="362"/>
    </location>
</feature>
<dbReference type="InterPro" id="IPR036721">
    <property type="entry name" value="RCK_C_sf"/>
</dbReference>
<dbReference type="EMBL" id="CP090978">
    <property type="protein sequence ID" value="UJF32355.1"/>
    <property type="molecule type" value="Genomic_DNA"/>
</dbReference>
<comment type="subcellular location">
    <subcellularLocation>
        <location evidence="1">Membrane</location>
        <topology evidence="1">Multi-pass membrane protein</topology>
    </subcellularLocation>
</comment>
<dbReference type="PROSITE" id="PS51202">
    <property type="entry name" value="RCK_C"/>
    <property type="match status" value="1"/>
</dbReference>
<dbReference type="SUPFAM" id="SSF51735">
    <property type="entry name" value="NAD(P)-binding Rossmann-fold domains"/>
    <property type="match status" value="1"/>
</dbReference>
<feature type="transmembrane region" description="Helical" evidence="9">
    <location>
        <begin position="246"/>
        <end position="263"/>
    </location>
</feature>
<dbReference type="Pfam" id="PF00999">
    <property type="entry name" value="Na_H_Exchanger"/>
    <property type="match status" value="1"/>
</dbReference>
<evidence type="ECO:0000256" key="7">
    <source>
        <dbReference type="ARBA" id="ARBA00023065"/>
    </source>
</evidence>
<keyword evidence="12" id="KW-1185">Reference proteome</keyword>
<keyword evidence="4" id="KW-0050">Antiport</keyword>
<protein>
    <submittedName>
        <fullName evidence="11">Cation:proton antiporter</fullName>
    </submittedName>
</protein>
<dbReference type="InterPro" id="IPR038770">
    <property type="entry name" value="Na+/solute_symporter_sf"/>
</dbReference>
<evidence type="ECO:0000256" key="3">
    <source>
        <dbReference type="ARBA" id="ARBA00022448"/>
    </source>
</evidence>
<feature type="domain" description="RCK C-terminal" evidence="10">
    <location>
        <begin position="532"/>
        <end position="612"/>
    </location>
</feature>
<dbReference type="Pfam" id="PF02254">
    <property type="entry name" value="TrkA_N"/>
    <property type="match status" value="1"/>
</dbReference>
<dbReference type="Proteomes" id="UP001649230">
    <property type="component" value="Chromosome"/>
</dbReference>
<dbReference type="Gene3D" id="1.20.1530.20">
    <property type="match status" value="1"/>
</dbReference>
<evidence type="ECO:0000256" key="4">
    <source>
        <dbReference type="ARBA" id="ARBA00022449"/>
    </source>
</evidence>
<evidence type="ECO:0000256" key="2">
    <source>
        <dbReference type="ARBA" id="ARBA00005551"/>
    </source>
</evidence>
<dbReference type="PANTHER" id="PTHR43562:SF1">
    <property type="entry name" value="NA(+)_H(+) ANTIPORTER YJBQ-RELATED"/>
    <property type="match status" value="1"/>
</dbReference>
<evidence type="ECO:0000259" key="10">
    <source>
        <dbReference type="PROSITE" id="PS51202"/>
    </source>
</evidence>
<feature type="transmembrane region" description="Helical" evidence="9">
    <location>
        <begin position="32"/>
        <end position="53"/>
    </location>
</feature>
<accession>A0ABY3SFX0</accession>
<evidence type="ECO:0000313" key="12">
    <source>
        <dbReference type="Proteomes" id="UP001649230"/>
    </source>
</evidence>
<evidence type="ECO:0000256" key="1">
    <source>
        <dbReference type="ARBA" id="ARBA00004141"/>
    </source>
</evidence>
<organism evidence="11 12">
    <name type="scientific">Paenibacillus hexagrammi</name>
    <dbReference type="NCBI Taxonomy" id="2908839"/>
    <lineage>
        <taxon>Bacteria</taxon>
        <taxon>Bacillati</taxon>
        <taxon>Bacillota</taxon>
        <taxon>Bacilli</taxon>
        <taxon>Bacillales</taxon>
        <taxon>Paenibacillaceae</taxon>
        <taxon>Paenibacillus</taxon>
    </lineage>
</organism>
<dbReference type="InterPro" id="IPR003148">
    <property type="entry name" value="RCK_N"/>
</dbReference>
<feature type="transmembrane region" description="Helical" evidence="9">
    <location>
        <begin position="128"/>
        <end position="148"/>
    </location>
</feature>
<dbReference type="Pfam" id="PF02080">
    <property type="entry name" value="TrkA_C"/>
    <property type="match status" value="1"/>
</dbReference>
<feature type="transmembrane region" description="Helical" evidence="9">
    <location>
        <begin position="6"/>
        <end position="25"/>
    </location>
</feature>
<dbReference type="RefSeq" id="WP_235118699.1">
    <property type="nucleotide sequence ID" value="NZ_CP090978.1"/>
</dbReference>
<keyword evidence="7" id="KW-0406">Ion transport</keyword>
<feature type="transmembrane region" description="Helical" evidence="9">
    <location>
        <begin position="219"/>
        <end position="240"/>
    </location>
</feature>
<feature type="transmembrane region" description="Helical" evidence="9">
    <location>
        <begin position="188"/>
        <end position="207"/>
    </location>
</feature>
<feature type="transmembrane region" description="Helical" evidence="9">
    <location>
        <begin position="59"/>
        <end position="77"/>
    </location>
</feature>
<dbReference type="InterPro" id="IPR006037">
    <property type="entry name" value="RCK_C"/>
</dbReference>
<feature type="transmembrane region" description="Helical" evidence="9">
    <location>
        <begin position="275"/>
        <end position="293"/>
    </location>
</feature>
<sequence>MEHGNGSLGSLILVVTISFLVPILLYQLRLRVIPVVVAEILAGLILGKSGFNLVGSDPWLELLSLLGFIYLMFLSGVEIDFTSFTKQKTSAKKQYQPVVVACVIFVSIFLLSGVLSWGLVWAGFVNRVFLTTLIIGTISLGVVVPVLKERKMVQNDLGQTLLLITVLADFFTMILLAFYVSFLSNNMMRMLLLFLFFFLVTLIYLSVRKFASGKVFQVLSQSTIQFGTRAIFALILAIVFLSESLGVENILGAFLAGVIVSLLRPKKEFVHQLESFGYGFLIPIFFVMIGANLELKPLLTDMKLLLSIPLLLLMMFAAKVIPMMILKKWFSWREVISSGVLLSSKLSLVIAAATLALDLHIISESFHGALILVAILSCLIFPVIYNKMSPKPAERKTTISIVGMNHVSMPVAQELAKEDVYEIHIFTASSSTSATTEISNLHEQNIVRQVSQWNEQTLEQEGALEADMIVLATMDDAFNIRLARRVRAESDKRVLIRVEAPESQQELAAEGFEVFSTLYAARTVLRALIDSPGALKLLSDQDGSISEVTIRHLPMLTTLLRQLPGLENILILRIYRGESYLIPHGNTEIRLGDRLLVSGTPEQVDEFRAKVR</sequence>
<name>A0ABY3SFX0_9BACL</name>
<keyword evidence="5 9" id="KW-0812">Transmembrane</keyword>
<reference evidence="11 12" key="1">
    <citation type="journal article" date="2024" name="Int. J. Syst. Evol. Microbiol.">
        <title>Paenibacillus hexagrammi sp. nov., a novel bacterium isolated from the gut content of Hexagrammos agrammus.</title>
        <authorList>
            <person name="Jung H.K."/>
            <person name="Kim D.G."/>
            <person name="Zin H."/>
            <person name="Park J."/>
            <person name="Jung H."/>
            <person name="Kim Y.O."/>
            <person name="Kong H.J."/>
            <person name="Kim J.W."/>
            <person name="Kim Y.S."/>
        </authorList>
    </citation>
    <scope>NUCLEOTIDE SEQUENCE [LARGE SCALE GENOMIC DNA]</scope>
    <source>
        <strain evidence="11 12">YPD9-1</strain>
    </source>
</reference>
<keyword evidence="3" id="KW-0813">Transport</keyword>